<protein>
    <recommendedName>
        <fullName evidence="10">NAD(P)(+)--arginine ADP-ribosyltransferase</fullName>
        <ecNumber evidence="10">2.4.2.31</ecNumber>
    </recommendedName>
    <alternativeName>
        <fullName evidence="10">Mono(ADP-ribosyl)transferase</fullName>
    </alternativeName>
</protein>
<dbReference type="GO" id="GO:0016779">
    <property type="term" value="F:nucleotidyltransferase activity"/>
    <property type="evidence" value="ECO:0007669"/>
    <property type="project" value="UniProtKB-KW"/>
</dbReference>
<evidence type="ECO:0000256" key="6">
    <source>
        <dbReference type="ARBA" id="ARBA00022857"/>
    </source>
</evidence>
<reference evidence="11" key="3">
    <citation type="submission" date="2025-09" db="UniProtKB">
        <authorList>
            <consortium name="Ensembl"/>
        </authorList>
    </citation>
    <scope>IDENTIFICATION</scope>
</reference>
<dbReference type="Proteomes" id="UP000001645">
    <property type="component" value="Chromosome 1"/>
</dbReference>
<evidence type="ECO:0000313" key="12">
    <source>
        <dbReference type="Proteomes" id="UP000001645"/>
    </source>
</evidence>
<dbReference type="InterPro" id="IPR050999">
    <property type="entry name" value="ADP-ribosyltransferase_ARG"/>
</dbReference>
<dbReference type="PROSITE" id="PS01291">
    <property type="entry name" value="ART"/>
    <property type="match status" value="1"/>
</dbReference>
<dbReference type="InterPro" id="IPR000768">
    <property type="entry name" value="ART"/>
</dbReference>
<evidence type="ECO:0000256" key="5">
    <source>
        <dbReference type="ARBA" id="ARBA00022729"/>
    </source>
</evidence>
<dbReference type="Ensembl" id="ENSMGAT00000031635.1">
    <property type="protein sequence ID" value="ENSMGAP00000023616.1"/>
    <property type="gene ID" value="ENSMGAG00000020834.1"/>
</dbReference>
<dbReference type="GO" id="GO:0003950">
    <property type="term" value="F:NAD+ poly-ADP-ribosyltransferase activity"/>
    <property type="evidence" value="ECO:0007669"/>
    <property type="project" value="TreeGrafter"/>
</dbReference>
<dbReference type="AlphaFoldDB" id="A0A803XVS0"/>
<keyword evidence="8" id="KW-1015">Disulfide bond</keyword>
<dbReference type="Pfam" id="PF01129">
    <property type="entry name" value="ART"/>
    <property type="match status" value="1"/>
</dbReference>
<evidence type="ECO:0000256" key="7">
    <source>
        <dbReference type="ARBA" id="ARBA00023027"/>
    </source>
</evidence>
<sequence>MELLALCWVLLAGTLLSTSGSSSALREGDLNPITVPMGTAPHSFDDQYVGCEEQAIAVLAYSAAGGMCEKFNAATRQGGLSHQHYLQSYRFKTLHFLLTQALQALRVSQPYCYNVYRGVGGIRFTAQRGMAVRFGQFTSTSLRKEVAVKFGLDTFLVIKTCHGAPIKQFSFYPTEDEMWEKGLTTWEEYRNVVRACRDATRKAKARLELNLAKVIKDNKKGFFKHVNSKRKTRENVGPLLSEGGFW</sequence>
<accession>A0A803XVS0</accession>
<dbReference type="Gene3D" id="3.90.176.10">
    <property type="entry name" value="Toxin ADP-ribosyltransferase, Chain A, domain 1"/>
    <property type="match status" value="1"/>
</dbReference>
<keyword evidence="5 10" id="KW-0732">Signal</keyword>
<evidence type="ECO:0000313" key="11">
    <source>
        <dbReference type="Ensembl" id="ENSMGAP00000023616.1"/>
    </source>
</evidence>
<dbReference type="SUPFAM" id="SSF56399">
    <property type="entry name" value="ADP-ribosylation"/>
    <property type="match status" value="1"/>
</dbReference>
<dbReference type="PROSITE" id="PS51996">
    <property type="entry name" value="TR_MART"/>
    <property type="match status" value="1"/>
</dbReference>
<evidence type="ECO:0000256" key="8">
    <source>
        <dbReference type="ARBA" id="ARBA00023157"/>
    </source>
</evidence>
<dbReference type="PRINTS" id="PR00970">
    <property type="entry name" value="RIBTRNSFRASE"/>
</dbReference>
<feature type="signal peptide" evidence="10">
    <location>
        <begin position="1"/>
        <end position="24"/>
    </location>
</feature>
<evidence type="ECO:0000256" key="3">
    <source>
        <dbReference type="ARBA" id="ARBA00022679"/>
    </source>
</evidence>
<evidence type="ECO:0000256" key="1">
    <source>
        <dbReference type="ARBA" id="ARBA00009558"/>
    </source>
</evidence>
<dbReference type="PANTHER" id="PTHR10339:SF19">
    <property type="entry name" value="GPI-LINKED NAD(P)(+)--ARGININE ADP-RIBOSYLTRANSFERASE 1"/>
    <property type="match status" value="1"/>
</dbReference>
<dbReference type="EC" id="2.4.2.31" evidence="10"/>
<reference evidence="11" key="2">
    <citation type="submission" date="2025-08" db="UniProtKB">
        <authorList>
            <consortium name="Ensembl"/>
        </authorList>
    </citation>
    <scope>IDENTIFICATION</scope>
</reference>
<comment type="similarity">
    <text evidence="1 10">Belongs to the Arg-specific ADP-ribosyltransferase family.</text>
</comment>
<feature type="chain" id="PRO_5033097760" description="NAD(P)(+)--arginine ADP-ribosyltransferase" evidence="10">
    <location>
        <begin position="25"/>
        <end position="246"/>
    </location>
</feature>
<evidence type="ECO:0000256" key="2">
    <source>
        <dbReference type="ARBA" id="ARBA00022676"/>
    </source>
</evidence>
<dbReference type="GeneTree" id="ENSGT01030000234601"/>
<keyword evidence="7 10" id="KW-0520">NAD</keyword>
<keyword evidence="6 10" id="KW-0521">NADP</keyword>
<keyword evidence="2 10" id="KW-0328">Glycosyltransferase</keyword>
<evidence type="ECO:0000256" key="10">
    <source>
        <dbReference type="RuleBase" id="RU361228"/>
    </source>
</evidence>
<dbReference type="InParanoid" id="A0A803XVS0"/>
<reference evidence="11 12" key="1">
    <citation type="journal article" date="2010" name="PLoS Biol.">
        <title>Multi-platform next-generation sequencing of the domestic turkey (Meleagris gallopavo): genome assembly and analysis.</title>
        <authorList>
            <person name="Dalloul R.A."/>
            <person name="Long J.A."/>
            <person name="Zimin A.V."/>
            <person name="Aslam L."/>
            <person name="Beal K."/>
            <person name="Blomberg L.A."/>
            <person name="Bouffard P."/>
            <person name="Burt D.W."/>
            <person name="Crasta O."/>
            <person name="Crooijmans R.P."/>
            <person name="Cooper K."/>
            <person name="Coulombe R.A."/>
            <person name="De S."/>
            <person name="Delany M.E."/>
            <person name="Dodgson J.B."/>
            <person name="Dong J.J."/>
            <person name="Evans C."/>
            <person name="Frederickson K.M."/>
            <person name="Flicek P."/>
            <person name="Florea L."/>
            <person name="Folkerts O."/>
            <person name="Groenen M.A."/>
            <person name="Harkins T.T."/>
            <person name="Herrero J."/>
            <person name="Hoffmann S."/>
            <person name="Megens H.J."/>
            <person name="Jiang A."/>
            <person name="de Jong P."/>
            <person name="Kaiser P."/>
            <person name="Kim H."/>
            <person name="Kim K.W."/>
            <person name="Kim S."/>
            <person name="Langenberger D."/>
            <person name="Lee M.K."/>
            <person name="Lee T."/>
            <person name="Mane S."/>
            <person name="Marcais G."/>
            <person name="Marz M."/>
            <person name="McElroy A.P."/>
            <person name="Modise T."/>
            <person name="Nefedov M."/>
            <person name="Notredame C."/>
            <person name="Paton I.R."/>
            <person name="Payne W.S."/>
            <person name="Pertea G."/>
            <person name="Prickett D."/>
            <person name="Puiu D."/>
            <person name="Qioa D."/>
            <person name="Raineri E."/>
            <person name="Ruffier M."/>
            <person name="Salzberg S.L."/>
            <person name="Schatz M.C."/>
            <person name="Scheuring C."/>
            <person name="Schmidt C.J."/>
            <person name="Schroeder S."/>
            <person name="Searle S.M."/>
            <person name="Smith E.J."/>
            <person name="Smith J."/>
            <person name="Sonstegard T.S."/>
            <person name="Stadler P.F."/>
            <person name="Tafer H."/>
            <person name="Tu Z.J."/>
            <person name="Van Tassell C.P."/>
            <person name="Vilella A.J."/>
            <person name="Williams K.P."/>
            <person name="Yorke J.A."/>
            <person name="Zhang L."/>
            <person name="Zhang H.B."/>
            <person name="Zhang X."/>
            <person name="Zhang Y."/>
            <person name="Reed K.M."/>
        </authorList>
    </citation>
    <scope>NUCLEOTIDE SEQUENCE [LARGE SCALE GENOMIC DNA]</scope>
</reference>
<dbReference type="PANTHER" id="PTHR10339">
    <property type="entry name" value="ADP-RIBOSYLTRANSFERASE"/>
    <property type="match status" value="1"/>
</dbReference>
<proteinExistence type="inferred from homology"/>
<comment type="catalytic activity">
    <reaction evidence="9 10">
        <text>L-arginyl-[protein] + NAD(+) = N(omega)-(ADP-D-ribosyl)-L-arginyl-[protein] + nicotinamide + H(+)</text>
        <dbReference type="Rhea" id="RHEA:19149"/>
        <dbReference type="Rhea" id="RHEA-COMP:10532"/>
        <dbReference type="Rhea" id="RHEA-COMP:15087"/>
        <dbReference type="ChEBI" id="CHEBI:15378"/>
        <dbReference type="ChEBI" id="CHEBI:17154"/>
        <dbReference type="ChEBI" id="CHEBI:29965"/>
        <dbReference type="ChEBI" id="CHEBI:57540"/>
        <dbReference type="ChEBI" id="CHEBI:142554"/>
        <dbReference type="EC" id="2.4.2.31"/>
    </reaction>
</comment>
<evidence type="ECO:0000256" key="4">
    <source>
        <dbReference type="ARBA" id="ARBA00022695"/>
    </source>
</evidence>
<keyword evidence="12" id="KW-1185">Reference proteome</keyword>
<keyword evidence="3 10" id="KW-0808">Transferase</keyword>
<evidence type="ECO:0000256" key="9">
    <source>
        <dbReference type="ARBA" id="ARBA00047597"/>
    </source>
</evidence>
<dbReference type="GO" id="GO:0106274">
    <property type="term" value="F:NAD+-protein-arginine ADP-ribosyltransferase activity"/>
    <property type="evidence" value="ECO:0007669"/>
    <property type="project" value="UniProtKB-EC"/>
</dbReference>
<organism evidence="11 12">
    <name type="scientific">Meleagris gallopavo</name>
    <name type="common">Wild turkey</name>
    <dbReference type="NCBI Taxonomy" id="9103"/>
    <lineage>
        <taxon>Eukaryota</taxon>
        <taxon>Metazoa</taxon>
        <taxon>Chordata</taxon>
        <taxon>Craniata</taxon>
        <taxon>Vertebrata</taxon>
        <taxon>Euteleostomi</taxon>
        <taxon>Archelosauria</taxon>
        <taxon>Archosauria</taxon>
        <taxon>Dinosauria</taxon>
        <taxon>Saurischia</taxon>
        <taxon>Theropoda</taxon>
        <taxon>Coelurosauria</taxon>
        <taxon>Aves</taxon>
        <taxon>Neognathae</taxon>
        <taxon>Galloanserae</taxon>
        <taxon>Galliformes</taxon>
        <taxon>Phasianidae</taxon>
        <taxon>Meleagridinae</taxon>
        <taxon>Meleagris</taxon>
    </lineage>
</organism>
<keyword evidence="4" id="KW-0548">Nucleotidyltransferase</keyword>
<name>A0A803XVS0_MELGA</name>